<dbReference type="Pfam" id="PF01311">
    <property type="entry name" value="Bac_export_1"/>
    <property type="match status" value="1"/>
</dbReference>
<keyword evidence="11" id="KW-0969">Cilium</keyword>
<dbReference type="InterPro" id="IPR006303">
    <property type="entry name" value="FliR"/>
</dbReference>
<evidence type="ECO:0000256" key="2">
    <source>
        <dbReference type="ARBA" id="ARBA00009772"/>
    </source>
</evidence>
<keyword evidence="5 10" id="KW-0812">Transmembrane</keyword>
<keyword evidence="7 10" id="KW-0472">Membrane</keyword>
<evidence type="ECO:0000256" key="4">
    <source>
        <dbReference type="ARBA" id="ARBA00022475"/>
    </source>
</evidence>
<dbReference type="PANTHER" id="PTHR30065:SF1">
    <property type="entry name" value="SURFACE PRESENTATION OF ANTIGENS PROTEIN SPAR"/>
    <property type="match status" value="1"/>
</dbReference>
<accession>A0ABR5SEA0</accession>
<feature type="transmembrane region" description="Helical" evidence="10">
    <location>
        <begin position="123"/>
        <end position="140"/>
    </location>
</feature>
<organism evidence="11 12">
    <name type="scientific">Candidatus Magnetominusculus xianensis</name>
    <dbReference type="NCBI Taxonomy" id="1748249"/>
    <lineage>
        <taxon>Bacteria</taxon>
        <taxon>Pseudomonadati</taxon>
        <taxon>Nitrospirota</taxon>
        <taxon>Nitrospiria</taxon>
        <taxon>Nitrospirales</taxon>
        <taxon>Nitrospiraceae</taxon>
        <taxon>Candidatus Magnetominusculus</taxon>
    </lineage>
</organism>
<evidence type="ECO:0000256" key="7">
    <source>
        <dbReference type="ARBA" id="ARBA00023136"/>
    </source>
</evidence>
<evidence type="ECO:0000313" key="12">
    <source>
        <dbReference type="Proteomes" id="UP000060487"/>
    </source>
</evidence>
<dbReference type="NCBIfam" id="TIGR01400">
    <property type="entry name" value="fliR"/>
    <property type="match status" value="1"/>
</dbReference>
<evidence type="ECO:0000256" key="1">
    <source>
        <dbReference type="ARBA" id="ARBA00002578"/>
    </source>
</evidence>
<evidence type="ECO:0000256" key="6">
    <source>
        <dbReference type="ARBA" id="ARBA00022989"/>
    </source>
</evidence>
<keyword evidence="8 10" id="KW-0975">Bacterial flagellum</keyword>
<feature type="transmembrane region" description="Helical" evidence="10">
    <location>
        <begin position="176"/>
        <end position="202"/>
    </location>
</feature>
<evidence type="ECO:0000256" key="5">
    <source>
        <dbReference type="ARBA" id="ARBA00022692"/>
    </source>
</evidence>
<feature type="transmembrane region" description="Helical" evidence="10">
    <location>
        <begin position="14"/>
        <end position="35"/>
    </location>
</feature>
<feature type="transmembrane region" description="Helical" evidence="10">
    <location>
        <begin position="41"/>
        <end position="61"/>
    </location>
</feature>
<proteinExistence type="inferred from homology"/>
<evidence type="ECO:0000256" key="8">
    <source>
        <dbReference type="ARBA" id="ARBA00023143"/>
    </source>
</evidence>
<feature type="transmembrane region" description="Helical" evidence="10">
    <location>
        <begin position="73"/>
        <end position="94"/>
    </location>
</feature>
<reference evidence="11 12" key="1">
    <citation type="submission" date="2015-11" db="EMBL/GenBank/DDBJ databases">
        <authorList>
            <person name="Lin W."/>
        </authorList>
    </citation>
    <scope>NUCLEOTIDE SEQUENCE [LARGE SCALE GENOMIC DNA]</scope>
    <source>
        <strain evidence="11 12">HCH-1</strain>
    </source>
</reference>
<comment type="function">
    <text evidence="1 10">Role in flagellar biosynthesis.</text>
</comment>
<comment type="caution">
    <text evidence="11">The sequence shown here is derived from an EMBL/GenBank/DDBJ whole genome shotgun (WGS) entry which is preliminary data.</text>
</comment>
<name>A0ABR5SEA0_9BACT</name>
<keyword evidence="11" id="KW-0282">Flagellum</keyword>
<evidence type="ECO:0000256" key="9">
    <source>
        <dbReference type="NCBIfam" id="TIGR01400"/>
    </source>
</evidence>
<comment type="similarity">
    <text evidence="2 10">Belongs to the FliR/MopE/SpaR family.</text>
</comment>
<dbReference type="PRINTS" id="PR00953">
    <property type="entry name" value="TYPE3IMRPROT"/>
</dbReference>
<keyword evidence="6 10" id="KW-1133">Transmembrane helix</keyword>
<dbReference type="EMBL" id="LNQR01000070">
    <property type="protein sequence ID" value="KWT84088.1"/>
    <property type="molecule type" value="Genomic_DNA"/>
</dbReference>
<dbReference type="PANTHER" id="PTHR30065">
    <property type="entry name" value="FLAGELLAR BIOSYNTHETIC PROTEIN FLIR"/>
    <property type="match status" value="1"/>
</dbReference>
<dbReference type="Proteomes" id="UP000060487">
    <property type="component" value="Unassembled WGS sequence"/>
</dbReference>
<protein>
    <recommendedName>
        <fullName evidence="3 9">Flagellar biosynthetic protein FliR</fullName>
    </recommendedName>
</protein>
<evidence type="ECO:0000256" key="10">
    <source>
        <dbReference type="RuleBase" id="RU362071"/>
    </source>
</evidence>
<dbReference type="InterPro" id="IPR002010">
    <property type="entry name" value="T3SS_IM_R"/>
</dbReference>
<keyword evidence="11" id="KW-0966">Cell projection</keyword>
<feature type="transmembrane region" description="Helical" evidence="10">
    <location>
        <begin position="208"/>
        <end position="234"/>
    </location>
</feature>
<evidence type="ECO:0000256" key="3">
    <source>
        <dbReference type="ARBA" id="ARBA00021717"/>
    </source>
</evidence>
<sequence>MDELINSGLVSKQISNFVLILLRVSIIMMMLPIFSSKNIPAQYKIAFSVALAVLITPLVDFKLDSKEEIAITVFKETLLGMVIGGSARLVFYAADMAGQLMSNAMSLSIATSFDPEFGQSAEVSRFLGVLATLLFFIMDIHHDLVSVVVKSFEILPPGQINIDTLMINKIFGGSKIFTLALKLAAPVMVGMVVANLLLGLLYKAAPQINIMFVSFPIFLLVGLILMMFTMPIFFKVISEQFSNLKDVLYETLLIARP</sequence>
<keyword evidence="12" id="KW-1185">Reference proteome</keyword>
<gene>
    <name evidence="11" type="ORF">ASN18_2015</name>
</gene>
<dbReference type="RefSeq" id="WP_085052622.1">
    <property type="nucleotide sequence ID" value="NZ_LNQR01000070.1"/>
</dbReference>
<keyword evidence="4 10" id="KW-1003">Cell membrane</keyword>
<evidence type="ECO:0000313" key="11">
    <source>
        <dbReference type="EMBL" id="KWT84088.1"/>
    </source>
</evidence>
<comment type="subcellular location">
    <subcellularLocation>
        <location evidence="10">Cell membrane</location>
        <topology evidence="10">Multi-pass membrane protein</topology>
    </subcellularLocation>
    <subcellularLocation>
        <location evidence="10">Bacterial flagellum basal body</location>
    </subcellularLocation>
</comment>